<dbReference type="Proteomes" id="UP001231649">
    <property type="component" value="Chromosome 3"/>
</dbReference>
<proteinExistence type="predicted"/>
<reference evidence="1" key="1">
    <citation type="submission" date="2023-03" db="EMBL/GenBank/DDBJ databases">
        <title>Chromosome-level genomes of two armyworms, Mythimna separata and Mythimna loreyi, provide insights into the biosynthesis and reception of sex pheromones.</title>
        <authorList>
            <person name="Zhao H."/>
        </authorList>
    </citation>
    <scope>NUCLEOTIDE SEQUENCE</scope>
    <source>
        <strain evidence="1">BeijingLab</strain>
    </source>
</reference>
<evidence type="ECO:0000313" key="2">
    <source>
        <dbReference type="Proteomes" id="UP001231649"/>
    </source>
</evidence>
<dbReference type="EMBL" id="CM056779">
    <property type="protein sequence ID" value="KAJ8719803.1"/>
    <property type="molecule type" value="Genomic_DNA"/>
</dbReference>
<evidence type="ECO:0000313" key="1">
    <source>
        <dbReference type="EMBL" id="KAJ8719803.1"/>
    </source>
</evidence>
<name>A0ACC2QNK7_9NEOP</name>
<accession>A0ACC2QNK7</accession>
<keyword evidence="2" id="KW-1185">Reference proteome</keyword>
<organism evidence="1 2">
    <name type="scientific">Mythimna loreyi</name>
    <dbReference type="NCBI Taxonomy" id="667449"/>
    <lineage>
        <taxon>Eukaryota</taxon>
        <taxon>Metazoa</taxon>
        <taxon>Ecdysozoa</taxon>
        <taxon>Arthropoda</taxon>
        <taxon>Hexapoda</taxon>
        <taxon>Insecta</taxon>
        <taxon>Pterygota</taxon>
        <taxon>Neoptera</taxon>
        <taxon>Endopterygota</taxon>
        <taxon>Lepidoptera</taxon>
        <taxon>Glossata</taxon>
        <taxon>Ditrysia</taxon>
        <taxon>Noctuoidea</taxon>
        <taxon>Noctuidae</taxon>
        <taxon>Noctuinae</taxon>
        <taxon>Hadenini</taxon>
        <taxon>Mythimna</taxon>
    </lineage>
</organism>
<sequence>MYVSTSVRPLSRDELHYRRIVLRDAIICIGWIKLLSIFCYTGLYLLVRMYSEGRCSTMIQYMILLIIPFQVISAILLFLGAIEVKPFALKAALWLSLFMALYTSALGMIGAIYFIRNGTQILHFLIATIFALLSFSVCCQILPTPFLHVVVQRRGSADDHP</sequence>
<gene>
    <name evidence="1" type="ORF">PYW08_011978</name>
</gene>
<comment type="caution">
    <text evidence="1">The sequence shown here is derived from an EMBL/GenBank/DDBJ whole genome shotgun (WGS) entry which is preliminary data.</text>
</comment>
<protein>
    <submittedName>
        <fullName evidence="1">Uncharacterized protein</fullName>
    </submittedName>
</protein>